<dbReference type="OMA" id="LMIFHEN"/>
<keyword evidence="7" id="KW-0119">Carbohydrate metabolism</keyword>
<evidence type="ECO:0000256" key="5">
    <source>
        <dbReference type="ARBA" id="ARBA00022729"/>
    </source>
</evidence>
<dbReference type="InterPro" id="IPR002509">
    <property type="entry name" value="NODB_dom"/>
</dbReference>
<dbReference type="Pfam" id="PF01522">
    <property type="entry name" value="Polysacc_deac_1"/>
    <property type="match status" value="1"/>
</dbReference>
<dbReference type="PANTHER" id="PTHR46471:SF2">
    <property type="entry name" value="CHITIN DEACETYLASE-RELATED"/>
    <property type="match status" value="1"/>
</dbReference>
<dbReference type="Gene3D" id="3.20.20.370">
    <property type="entry name" value="Glycoside hydrolase/deacetylase"/>
    <property type="match status" value="1"/>
</dbReference>
<dbReference type="GO" id="GO:0005975">
    <property type="term" value="P:carbohydrate metabolic process"/>
    <property type="evidence" value="ECO:0007669"/>
    <property type="project" value="InterPro"/>
</dbReference>
<evidence type="ECO:0000256" key="3">
    <source>
        <dbReference type="ARBA" id="ARBA00022622"/>
    </source>
</evidence>
<organism evidence="12 13">
    <name type="scientific">Rhodotorula toruloides</name>
    <name type="common">Yeast</name>
    <name type="synonym">Rhodosporidium toruloides</name>
    <dbReference type="NCBI Taxonomy" id="5286"/>
    <lineage>
        <taxon>Eukaryota</taxon>
        <taxon>Fungi</taxon>
        <taxon>Dikarya</taxon>
        <taxon>Basidiomycota</taxon>
        <taxon>Pucciniomycotina</taxon>
        <taxon>Microbotryomycetes</taxon>
        <taxon>Sporidiobolales</taxon>
        <taxon>Sporidiobolaceae</taxon>
        <taxon>Rhodotorula</taxon>
    </lineage>
</organism>
<evidence type="ECO:0000256" key="10">
    <source>
        <dbReference type="SAM" id="SignalP"/>
    </source>
</evidence>
<evidence type="ECO:0000259" key="11">
    <source>
        <dbReference type="PROSITE" id="PS51677"/>
    </source>
</evidence>
<keyword evidence="3" id="KW-0472">Membrane</keyword>
<dbReference type="GO" id="GO:0016810">
    <property type="term" value="F:hydrolase activity, acting on carbon-nitrogen (but not peptide) bonds"/>
    <property type="evidence" value="ECO:0007669"/>
    <property type="project" value="InterPro"/>
</dbReference>
<dbReference type="Proteomes" id="UP000199069">
    <property type="component" value="Unassembled WGS sequence"/>
</dbReference>
<dbReference type="GO" id="GO:0005886">
    <property type="term" value="C:plasma membrane"/>
    <property type="evidence" value="ECO:0007669"/>
    <property type="project" value="UniProtKB-SubCell"/>
</dbReference>
<feature type="compositionally biased region" description="Pro residues" evidence="9">
    <location>
        <begin position="315"/>
        <end position="324"/>
    </location>
</feature>
<keyword evidence="13" id="KW-1185">Reference proteome</keyword>
<dbReference type="InterPro" id="IPR011330">
    <property type="entry name" value="Glyco_hydro/deAcase_b/a-brl"/>
</dbReference>
<feature type="chain" id="PRO_5005495370" evidence="10">
    <location>
        <begin position="20"/>
        <end position="417"/>
    </location>
</feature>
<reference evidence="12 13" key="1">
    <citation type="submission" date="2015-07" db="EMBL/GenBank/DDBJ databases">
        <authorList>
            <person name="Cajimat M.N.B."/>
            <person name="Milazzo M.L."/>
            <person name="Fulhorst C.F."/>
        </authorList>
    </citation>
    <scope>NUCLEOTIDE SEQUENCE [LARGE SCALE GENOMIC DNA]</scope>
    <source>
        <strain evidence="12">Single colony</strain>
    </source>
</reference>
<name>A0A0K3CR97_RHOTO</name>
<evidence type="ECO:0000256" key="1">
    <source>
        <dbReference type="ARBA" id="ARBA00001941"/>
    </source>
</evidence>
<dbReference type="InterPro" id="IPR013726">
    <property type="entry name" value="Mitofissin"/>
</dbReference>
<comment type="subcellular location">
    <subcellularLocation>
        <location evidence="2">Cell membrane</location>
        <topology evidence="2">Lipid-anchor</topology>
        <topology evidence="2">GPI-anchor</topology>
    </subcellularLocation>
</comment>
<evidence type="ECO:0000256" key="9">
    <source>
        <dbReference type="SAM" id="MobiDB-lite"/>
    </source>
</evidence>
<evidence type="ECO:0000256" key="2">
    <source>
        <dbReference type="ARBA" id="ARBA00004609"/>
    </source>
</evidence>
<keyword evidence="3" id="KW-0336">GPI-anchor</keyword>
<dbReference type="SUPFAM" id="SSF88713">
    <property type="entry name" value="Glycoside hydrolase/deacetylase"/>
    <property type="match status" value="1"/>
</dbReference>
<keyword evidence="3" id="KW-0325">Glycoprotein</keyword>
<dbReference type="PANTHER" id="PTHR46471">
    <property type="entry name" value="CHITIN DEACETYLASE"/>
    <property type="match status" value="1"/>
</dbReference>
<dbReference type="GO" id="GO:0098552">
    <property type="term" value="C:side of membrane"/>
    <property type="evidence" value="ECO:0007669"/>
    <property type="project" value="UniProtKB-KW"/>
</dbReference>
<evidence type="ECO:0000313" key="13">
    <source>
        <dbReference type="Proteomes" id="UP000199069"/>
    </source>
</evidence>
<gene>
    <name evidence="12" type="primary">FGENESH: predicted gene_11.83</name>
    <name evidence="12" type="ORF">BN2166_0055870</name>
</gene>
<evidence type="ECO:0000313" key="12">
    <source>
        <dbReference type="EMBL" id="CTR09726.1"/>
    </source>
</evidence>
<proteinExistence type="predicted"/>
<keyword evidence="6" id="KW-0378">Hydrolase</keyword>
<sequence length="417" mass="45568">MLLRSLFLLALAALPLSSAGPSCAHHALHTRRHRTLGRLNVTAHEQHLEARGLKVVKSCAVPGSAAITMDDGPLYGGPAATLIQQLGGHASFFVNGNLNGSCIYDQADLLRQYYDAGHLIAAHTWSHTDITTMTPAQLNAELDLLETALQKILGIKPKYFRPPYGAFDEASLGILEARGYTVVLWDFDSGDWNPTVEPEQSFALSTTLNYPQPALMIFHENREETATEVLPHVAPMLVSEGYKLKTVAECLRASPYQSVGKPSARDATWTCEGTPGTVWSPYPPIPPATPTYPFGRTRLRSFVLTRSHDPLEAPSRPPSAPPPHHSPHLHSPSTPHTPLSMVLGRLMHYTFDIALVTTVLAGVKRHTGFQVNTSTIPEGPFRQTADVVLGTGERLFDFASAMSYTSSLFERETPKPK</sequence>
<feature type="region of interest" description="Disordered" evidence="9">
    <location>
        <begin position="309"/>
        <end position="336"/>
    </location>
</feature>
<keyword evidence="4" id="KW-0479">Metal-binding</keyword>
<evidence type="ECO:0000256" key="7">
    <source>
        <dbReference type="ARBA" id="ARBA00023277"/>
    </source>
</evidence>
<dbReference type="EMBL" id="CWKI01000011">
    <property type="protein sequence ID" value="CTR09726.1"/>
    <property type="molecule type" value="Genomic_DNA"/>
</dbReference>
<dbReference type="PROSITE" id="PS51677">
    <property type="entry name" value="NODB"/>
    <property type="match status" value="1"/>
</dbReference>
<evidence type="ECO:0000256" key="8">
    <source>
        <dbReference type="ARBA" id="ARBA00023288"/>
    </source>
</evidence>
<keyword evidence="5 10" id="KW-0732">Signal</keyword>
<feature type="signal peptide" evidence="10">
    <location>
        <begin position="1"/>
        <end position="19"/>
    </location>
</feature>
<accession>A0A0K3CR97</accession>
<dbReference type="Pfam" id="PF08520">
    <property type="entry name" value="Mitofissin"/>
    <property type="match status" value="1"/>
</dbReference>
<dbReference type="GO" id="GO:0046872">
    <property type="term" value="F:metal ion binding"/>
    <property type="evidence" value="ECO:0007669"/>
    <property type="project" value="UniProtKB-KW"/>
</dbReference>
<dbReference type="AlphaFoldDB" id="A0A0K3CR97"/>
<dbReference type="STRING" id="5286.A0A0K3CR97"/>
<feature type="domain" description="NodB homology" evidence="11">
    <location>
        <begin position="63"/>
        <end position="245"/>
    </location>
</feature>
<keyword evidence="8" id="KW-0449">Lipoprotein</keyword>
<evidence type="ECO:0000256" key="6">
    <source>
        <dbReference type="ARBA" id="ARBA00022801"/>
    </source>
</evidence>
<protein>
    <submittedName>
        <fullName evidence="12">FGENESH: predicted gene_11.83 protein</fullName>
    </submittedName>
</protein>
<evidence type="ECO:0000256" key="4">
    <source>
        <dbReference type="ARBA" id="ARBA00022723"/>
    </source>
</evidence>
<comment type="cofactor">
    <cofactor evidence="1">
        <name>Co(2+)</name>
        <dbReference type="ChEBI" id="CHEBI:48828"/>
    </cofactor>
</comment>